<dbReference type="PANTHER" id="PTHR12215:SF10">
    <property type="entry name" value="L-AMINOADIPATE-SEMIALDEHYDE DEHYDROGENASE-PHOSPHOPANTETHEINYL TRANSFERASE"/>
    <property type="match status" value="1"/>
</dbReference>
<dbReference type="InterPro" id="IPR008278">
    <property type="entry name" value="4-PPantetheinyl_Trfase_dom"/>
</dbReference>
<dbReference type="EMBL" id="JBHTCO010000018">
    <property type="protein sequence ID" value="MFC7394079.1"/>
    <property type="molecule type" value="Genomic_DNA"/>
</dbReference>
<dbReference type="InterPro" id="IPR055066">
    <property type="entry name" value="AASDHPPT_N"/>
</dbReference>
<evidence type="ECO:0000256" key="1">
    <source>
        <dbReference type="ARBA" id="ARBA00010990"/>
    </source>
</evidence>
<feature type="domain" description="4'-phosphopantetheinyl transferase N-terminal" evidence="4">
    <location>
        <begin position="3"/>
        <end position="75"/>
    </location>
</feature>
<evidence type="ECO:0000259" key="4">
    <source>
        <dbReference type="Pfam" id="PF22624"/>
    </source>
</evidence>
<comment type="similarity">
    <text evidence="1">Belongs to the P-Pant transferase superfamily. Gsp/Sfp/HetI/AcpT family.</text>
</comment>
<protein>
    <submittedName>
        <fullName evidence="5">4'-phosphopantetheinyl transferase family protein</fullName>
    </submittedName>
</protein>
<evidence type="ECO:0000256" key="2">
    <source>
        <dbReference type="ARBA" id="ARBA00022679"/>
    </source>
</evidence>
<evidence type="ECO:0000313" key="6">
    <source>
        <dbReference type="Proteomes" id="UP001596505"/>
    </source>
</evidence>
<organism evidence="5 6">
    <name type="scientific">Scopulibacillus cellulosilyticus</name>
    <dbReference type="NCBI Taxonomy" id="2665665"/>
    <lineage>
        <taxon>Bacteria</taxon>
        <taxon>Bacillati</taxon>
        <taxon>Bacillota</taxon>
        <taxon>Bacilli</taxon>
        <taxon>Bacillales</taxon>
        <taxon>Sporolactobacillaceae</taxon>
        <taxon>Scopulibacillus</taxon>
    </lineage>
</organism>
<feature type="domain" description="4'-phosphopantetheinyl transferase" evidence="3">
    <location>
        <begin position="81"/>
        <end position="178"/>
    </location>
</feature>
<name>A0ABW2PY49_9BACL</name>
<dbReference type="Proteomes" id="UP001596505">
    <property type="component" value="Unassembled WGS sequence"/>
</dbReference>
<dbReference type="InterPro" id="IPR037143">
    <property type="entry name" value="4-PPantetheinyl_Trfase_dom_sf"/>
</dbReference>
<evidence type="ECO:0000313" key="5">
    <source>
        <dbReference type="EMBL" id="MFC7394079.1"/>
    </source>
</evidence>
<evidence type="ECO:0000259" key="3">
    <source>
        <dbReference type="Pfam" id="PF01648"/>
    </source>
</evidence>
<dbReference type="InterPro" id="IPR050559">
    <property type="entry name" value="P-Pant_transferase_sf"/>
</dbReference>
<dbReference type="RefSeq" id="WP_380967168.1">
    <property type="nucleotide sequence ID" value="NZ_JBHTCO010000018.1"/>
</dbReference>
<gene>
    <name evidence="5" type="ORF">ACFQRG_14065</name>
</gene>
<sequence>MSKEKKKILQYKNKNIRSLQCIVSDLLTRAMVYKHVGVKYREQIYGKNEYGKPFLVKGGLQFNISHSHEYLILALSKKGEIGVDIEKVKPVKKTLLDYFLQPREYHSITSLSNPKNQLDLTFSYWTLKESFVKALGKGLTLPLKSFSIDLDKLFIIKDSYTYYFKLYNFLSSYKIAVCSTEKEFPNKINYITPSELNFLLYKLIS</sequence>
<dbReference type="SUPFAM" id="SSF56214">
    <property type="entry name" value="4'-phosphopantetheinyl transferase"/>
    <property type="match status" value="2"/>
</dbReference>
<dbReference type="GO" id="GO:0016740">
    <property type="term" value="F:transferase activity"/>
    <property type="evidence" value="ECO:0007669"/>
    <property type="project" value="UniProtKB-KW"/>
</dbReference>
<keyword evidence="2 5" id="KW-0808">Transferase</keyword>
<dbReference type="Pfam" id="PF01648">
    <property type="entry name" value="ACPS"/>
    <property type="match status" value="1"/>
</dbReference>
<proteinExistence type="inferred from homology"/>
<dbReference type="Gene3D" id="3.90.470.20">
    <property type="entry name" value="4'-phosphopantetheinyl transferase domain"/>
    <property type="match status" value="2"/>
</dbReference>
<dbReference type="PANTHER" id="PTHR12215">
    <property type="entry name" value="PHOSPHOPANTETHEINE TRANSFERASE"/>
    <property type="match status" value="1"/>
</dbReference>
<accession>A0ABW2PY49</accession>
<keyword evidence="6" id="KW-1185">Reference proteome</keyword>
<comment type="caution">
    <text evidence="5">The sequence shown here is derived from an EMBL/GenBank/DDBJ whole genome shotgun (WGS) entry which is preliminary data.</text>
</comment>
<dbReference type="Pfam" id="PF22624">
    <property type="entry name" value="AASDHPPT_N"/>
    <property type="match status" value="1"/>
</dbReference>
<reference evidence="6" key="1">
    <citation type="journal article" date="2019" name="Int. J. Syst. Evol. Microbiol.">
        <title>The Global Catalogue of Microorganisms (GCM) 10K type strain sequencing project: providing services to taxonomists for standard genome sequencing and annotation.</title>
        <authorList>
            <consortium name="The Broad Institute Genomics Platform"/>
            <consortium name="The Broad Institute Genome Sequencing Center for Infectious Disease"/>
            <person name="Wu L."/>
            <person name="Ma J."/>
        </authorList>
    </citation>
    <scope>NUCLEOTIDE SEQUENCE [LARGE SCALE GENOMIC DNA]</scope>
    <source>
        <strain evidence="6">CGMCC 1.16305</strain>
    </source>
</reference>